<evidence type="ECO:0000313" key="3">
    <source>
        <dbReference type="WBParaSite" id="Csp11.Scaffold600.g5391.t1"/>
    </source>
</evidence>
<name>A0A1I7TFD5_9PELO</name>
<dbReference type="AlphaFoldDB" id="A0A1I7TFD5"/>
<evidence type="ECO:0000313" key="2">
    <source>
        <dbReference type="Proteomes" id="UP000095282"/>
    </source>
</evidence>
<dbReference type="Proteomes" id="UP000095282">
    <property type="component" value="Unplaced"/>
</dbReference>
<keyword evidence="2" id="KW-1185">Reference proteome</keyword>
<accession>A0A1I7TFD5</accession>
<keyword evidence="1" id="KW-1133">Transmembrane helix</keyword>
<dbReference type="STRING" id="1561998.A0A1I7TFD5"/>
<evidence type="ECO:0000256" key="1">
    <source>
        <dbReference type="SAM" id="Phobius"/>
    </source>
</evidence>
<keyword evidence="1" id="KW-0472">Membrane</keyword>
<reference evidence="3" key="1">
    <citation type="submission" date="2016-11" db="UniProtKB">
        <authorList>
            <consortium name="WormBaseParasite"/>
        </authorList>
    </citation>
    <scope>IDENTIFICATION</scope>
</reference>
<protein>
    <submittedName>
        <fullName evidence="3">Col_cuticle_N domain-containing protein</fullName>
    </submittedName>
</protein>
<sequence>MLKMSSKGTLSSEEEKEEKDMIFILPLYETLKFKRQQEPPFVVTGCLFLGIGVAMLLVCVALQRKNLVKFVLDINRDLYFLNMSKSYMFKAMFEINSELPLSHSD</sequence>
<proteinExistence type="predicted"/>
<feature type="transmembrane region" description="Helical" evidence="1">
    <location>
        <begin position="41"/>
        <end position="62"/>
    </location>
</feature>
<dbReference type="eggNOG" id="ENOG502SV5H">
    <property type="taxonomic scope" value="Eukaryota"/>
</dbReference>
<keyword evidence="1" id="KW-0812">Transmembrane</keyword>
<dbReference type="WBParaSite" id="Csp11.Scaffold600.g5391.t1">
    <property type="protein sequence ID" value="Csp11.Scaffold600.g5391.t1"/>
    <property type="gene ID" value="Csp11.Scaffold600.g5391"/>
</dbReference>
<organism evidence="2 3">
    <name type="scientific">Caenorhabditis tropicalis</name>
    <dbReference type="NCBI Taxonomy" id="1561998"/>
    <lineage>
        <taxon>Eukaryota</taxon>
        <taxon>Metazoa</taxon>
        <taxon>Ecdysozoa</taxon>
        <taxon>Nematoda</taxon>
        <taxon>Chromadorea</taxon>
        <taxon>Rhabditida</taxon>
        <taxon>Rhabditina</taxon>
        <taxon>Rhabditomorpha</taxon>
        <taxon>Rhabditoidea</taxon>
        <taxon>Rhabditidae</taxon>
        <taxon>Peloderinae</taxon>
        <taxon>Caenorhabditis</taxon>
    </lineage>
</organism>